<dbReference type="Pfam" id="PF16353">
    <property type="entry name" value="LacZ_4"/>
    <property type="match status" value="1"/>
</dbReference>
<dbReference type="KEGG" id="vgu:HYG85_01210"/>
<dbReference type="Gene3D" id="2.60.120.260">
    <property type="entry name" value="Galactose-binding domain-like"/>
    <property type="match status" value="1"/>
</dbReference>
<dbReference type="InterPro" id="IPR006101">
    <property type="entry name" value="Glyco_hydro_2"/>
</dbReference>
<evidence type="ECO:0000313" key="10">
    <source>
        <dbReference type="EMBL" id="QUH27609.1"/>
    </source>
</evidence>
<dbReference type="SUPFAM" id="SSF49303">
    <property type="entry name" value="beta-Galactosidase/glucuronidase domain"/>
    <property type="match status" value="2"/>
</dbReference>
<dbReference type="InterPro" id="IPR032312">
    <property type="entry name" value="LacZ_4"/>
</dbReference>
<evidence type="ECO:0000313" key="11">
    <source>
        <dbReference type="Proteomes" id="UP000677305"/>
    </source>
</evidence>
<accession>A0A8J8SAH8</accession>
<dbReference type="InterPro" id="IPR014718">
    <property type="entry name" value="GH-type_carb-bd"/>
</dbReference>
<dbReference type="InterPro" id="IPR036156">
    <property type="entry name" value="Beta-gal/glucu_dom_sf"/>
</dbReference>
<evidence type="ECO:0000256" key="6">
    <source>
        <dbReference type="ARBA" id="ARBA00023295"/>
    </source>
</evidence>
<evidence type="ECO:0000256" key="1">
    <source>
        <dbReference type="ARBA" id="ARBA00001412"/>
    </source>
</evidence>
<dbReference type="SMART" id="SM01038">
    <property type="entry name" value="Bgal_small_N"/>
    <property type="match status" value="1"/>
</dbReference>
<feature type="domain" description="Beta galactosidase small chain/" evidence="9">
    <location>
        <begin position="753"/>
        <end position="1030"/>
    </location>
</feature>
<dbReference type="Proteomes" id="UP000677305">
    <property type="component" value="Chromosome"/>
</dbReference>
<dbReference type="GO" id="GO:0030246">
    <property type="term" value="F:carbohydrate binding"/>
    <property type="evidence" value="ECO:0007669"/>
    <property type="project" value="InterPro"/>
</dbReference>
<sequence length="1036" mass="121797">MKGKMEVEWNNVEVIGVNKELPHIVALPYDNIEEIINDKESRWKRCLNGRWYFKWVAKPSDREADFYQRDYDVHKWEQIEVPSNWQLKGYGKPMYLNTRYPTSIKLKNIPNISTEYNPVGAYKRKFNIDEEWLERNVFINFSGVNSAFYLWVNGQKVGYSQGSFTPAEFNITSYVELGENDIAVEVYRWCDGSYLEDQDMWRLSGIFRDVNLISRPKEEIKDFYVYCDLDNDYKDATLTIDAKVECEYYSQQRLVEVKVLDNEHNEIYGDTKYVHGDLIRFTSKLSNPYKWTAETPYLYKVIVGLLDNENNRIDLRYCQFGFRKIEIKNNGLYINGKSVLIKGVNRHEFHPDHGHAVPYARTEEDIRLLKANNVNAIRTSHYPNNQWFYELCDIYGMYVMDECNLETHGIRNKIPASKREWIKPCVDRMKRMVERDKNHPCIIFWSLGNEAGTGSIFKKMREAALKIDSTRPIHYEGDHKLEYTDVFSMMYATTQQVNKIGQNKSVRVGIGENTGLLGHKVTPEKYKSKPFLLCEYAHCMGNSLGNFKDYMEAFEKYERCIGGFIWDFSDQSIRKKSIDGKDIWTYGGDFRDYPNDYNFCGNGIVAADRTPHPALYEVKKVYQNIDVEDVDVQKGVINIRNKYNFIDLSFVKLVWEIIEDGFVILKGELNVDDILPNEVKQIQLNYNNYEFKKHKEYYLNARFQLKDKAPWMDAEEVISWSQIRFNNVTLIKNHKVNNSSDNIITKNNSNEIILYNDKFHAIINKKSGGINSLKYNNKELLCEELKPNFWRAPIDNDMFYTLKDIFTILKRMNIGQRWKKATDNRKVENIVINEEDDNVRVIVKSRVFSTEDGLTTTYTFYTDGAVKVENHLVPIKNMVRFGMQMAVKKDYNIMTWYGRGFHESYVDRKESAMVGVYSAPCEDLVHDYLVPQENGNRTDIRWAKITNKKQEGIKIMDITGEFINMSMWPYTMKDLEETTHSYKLPRRDFNTINIDYGQRGVGGDLPAMAYLKEPYKLLPYKKYYYGFIIIPIKLIE</sequence>
<evidence type="ECO:0000256" key="8">
    <source>
        <dbReference type="RuleBase" id="RU361154"/>
    </source>
</evidence>
<dbReference type="Pfam" id="PF00703">
    <property type="entry name" value="Glyco_hydro_2"/>
    <property type="match status" value="1"/>
</dbReference>
<evidence type="ECO:0000256" key="5">
    <source>
        <dbReference type="ARBA" id="ARBA00022801"/>
    </source>
</evidence>
<dbReference type="Pfam" id="PF02837">
    <property type="entry name" value="Glyco_hydro_2_N"/>
    <property type="match status" value="1"/>
</dbReference>
<dbReference type="InterPro" id="IPR008979">
    <property type="entry name" value="Galactose-bd-like_sf"/>
</dbReference>
<dbReference type="Pfam" id="PF02836">
    <property type="entry name" value="Glyco_hydro_2_C"/>
    <property type="match status" value="1"/>
</dbReference>
<dbReference type="InterPro" id="IPR013783">
    <property type="entry name" value="Ig-like_fold"/>
</dbReference>
<dbReference type="SUPFAM" id="SSF49785">
    <property type="entry name" value="Galactose-binding domain-like"/>
    <property type="match status" value="1"/>
</dbReference>
<dbReference type="GO" id="GO:0005990">
    <property type="term" value="P:lactose catabolic process"/>
    <property type="evidence" value="ECO:0007669"/>
    <property type="project" value="TreeGrafter"/>
</dbReference>
<name>A0A8J8SAH8_9FIRM</name>
<dbReference type="GO" id="GO:0009341">
    <property type="term" value="C:beta-galactosidase complex"/>
    <property type="evidence" value="ECO:0007669"/>
    <property type="project" value="InterPro"/>
</dbReference>
<dbReference type="PANTHER" id="PTHR46323">
    <property type="entry name" value="BETA-GALACTOSIDASE"/>
    <property type="match status" value="1"/>
</dbReference>
<evidence type="ECO:0000259" key="9">
    <source>
        <dbReference type="SMART" id="SM01038"/>
    </source>
</evidence>
<protein>
    <recommendedName>
        <fullName evidence="4 8">Beta-galactosidase</fullName>
        <ecNumber evidence="3 8">3.2.1.23</ecNumber>
    </recommendedName>
    <alternativeName>
        <fullName evidence="7 8">Lactase</fullName>
    </alternativeName>
</protein>
<dbReference type="EMBL" id="CP058561">
    <property type="protein sequence ID" value="QUH27609.1"/>
    <property type="molecule type" value="Genomic_DNA"/>
</dbReference>
<dbReference type="PROSITE" id="PS00719">
    <property type="entry name" value="GLYCOSYL_HYDROL_F2_1"/>
    <property type="match status" value="1"/>
</dbReference>
<dbReference type="Gene3D" id="2.60.40.10">
    <property type="entry name" value="Immunoglobulins"/>
    <property type="match status" value="2"/>
</dbReference>
<dbReference type="InterPro" id="IPR023230">
    <property type="entry name" value="Glyco_hydro_2_CS"/>
</dbReference>
<dbReference type="InterPro" id="IPR017853">
    <property type="entry name" value="GH"/>
</dbReference>
<gene>
    <name evidence="10" type="ORF">HYG85_01210</name>
</gene>
<dbReference type="InterPro" id="IPR050347">
    <property type="entry name" value="Bact_Beta-galactosidase"/>
</dbReference>
<dbReference type="RefSeq" id="WP_212691950.1">
    <property type="nucleotide sequence ID" value="NZ_CP058561.1"/>
</dbReference>
<dbReference type="PANTHER" id="PTHR46323:SF2">
    <property type="entry name" value="BETA-GALACTOSIDASE"/>
    <property type="match status" value="1"/>
</dbReference>
<comment type="catalytic activity">
    <reaction evidence="1 8">
        <text>Hydrolysis of terminal non-reducing beta-D-galactose residues in beta-D-galactosides.</text>
        <dbReference type="EC" id="3.2.1.23"/>
    </reaction>
</comment>
<evidence type="ECO:0000256" key="7">
    <source>
        <dbReference type="ARBA" id="ARBA00032230"/>
    </source>
</evidence>
<organism evidence="10 11">
    <name type="scientific">Vallitalea guaymasensis</name>
    <dbReference type="NCBI Taxonomy" id="1185412"/>
    <lineage>
        <taxon>Bacteria</taxon>
        <taxon>Bacillati</taxon>
        <taxon>Bacillota</taxon>
        <taxon>Clostridia</taxon>
        <taxon>Lachnospirales</taxon>
        <taxon>Vallitaleaceae</taxon>
        <taxon>Vallitalea</taxon>
    </lineage>
</organism>
<comment type="similarity">
    <text evidence="2 8">Belongs to the glycosyl hydrolase 2 family.</text>
</comment>
<dbReference type="InterPro" id="IPR011013">
    <property type="entry name" value="Gal_mutarotase_sf_dom"/>
</dbReference>
<dbReference type="Gene3D" id="2.70.98.10">
    <property type="match status" value="1"/>
</dbReference>
<evidence type="ECO:0000256" key="4">
    <source>
        <dbReference type="ARBA" id="ARBA00013303"/>
    </source>
</evidence>
<keyword evidence="11" id="KW-1185">Reference proteome</keyword>
<dbReference type="PROSITE" id="PS00608">
    <property type="entry name" value="GLYCOSYL_HYDROL_F2_2"/>
    <property type="match status" value="1"/>
</dbReference>
<dbReference type="InterPro" id="IPR006103">
    <property type="entry name" value="Glyco_hydro_2_cat"/>
</dbReference>
<keyword evidence="5 8" id="KW-0378">Hydrolase</keyword>
<dbReference type="GO" id="GO:0004565">
    <property type="term" value="F:beta-galactosidase activity"/>
    <property type="evidence" value="ECO:0007669"/>
    <property type="project" value="UniProtKB-EC"/>
</dbReference>
<dbReference type="SUPFAM" id="SSF74650">
    <property type="entry name" value="Galactose mutarotase-like"/>
    <property type="match status" value="1"/>
</dbReference>
<dbReference type="Gene3D" id="3.20.20.80">
    <property type="entry name" value="Glycosidases"/>
    <property type="match status" value="1"/>
</dbReference>
<dbReference type="EC" id="3.2.1.23" evidence="3 8"/>
<dbReference type="InterPro" id="IPR006104">
    <property type="entry name" value="Glyco_hydro_2_N"/>
</dbReference>
<evidence type="ECO:0000256" key="2">
    <source>
        <dbReference type="ARBA" id="ARBA00007401"/>
    </source>
</evidence>
<dbReference type="PRINTS" id="PR00132">
    <property type="entry name" value="GLHYDRLASE2"/>
</dbReference>
<dbReference type="InterPro" id="IPR006102">
    <property type="entry name" value="Ig-like_GH2"/>
</dbReference>
<reference evidence="10 11" key="1">
    <citation type="submission" date="2020-07" db="EMBL/GenBank/DDBJ databases">
        <title>Vallitalea guaymasensis genome.</title>
        <authorList>
            <person name="Postec A."/>
        </authorList>
    </citation>
    <scope>NUCLEOTIDE SEQUENCE [LARGE SCALE GENOMIC DNA]</scope>
    <source>
        <strain evidence="10 11">Ra1766G1</strain>
    </source>
</reference>
<dbReference type="Pfam" id="PF02929">
    <property type="entry name" value="Bgal_small_N"/>
    <property type="match status" value="1"/>
</dbReference>
<dbReference type="InterPro" id="IPR023232">
    <property type="entry name" value="Glyco_hydro_2_AS"/>
</dbReference>
<keyword evidence="6 8" id="KW-0326">Glycosidase</keyword>
<dbReference type="AlphaFoldDB" id="A0A8J8SAH8"/>
<proteinExistence type="inferred from homology"/>
<dbReference type="InterPro" id="IPR004199">
    <property type="entry name" value="B-gal_small/dom_5"/>
</dbReference>
<dbReference type="SUPFAM" id="SSF51445">
    <property type="entry name" value="(Trans)glycosidases"/>
    <property type="match status" value="1"/>
</dbReference>
<evidence type="ECO:0000256" key="3">
    <source>
        <dbReference type="ARBA" id="ARBA00012756"/>
    </source>
</evidence>